<dbReference type="OrthoDB" id="1726228at2759"/>
<comment type="caution">
    <text evidence="5">The sequence shown here is derived from an EMBL/GenBank/DDBJ whole genome shotgun (WGS) entry which is preliminary data.</text>
</comment>
<keyword evidence="6" id="KW-1185">Reference proteome</keyword>
<protein>
    <submittedName>
        <fullName evidence="5">Uncharacterized protein</fullName>
    </submittedName>
</protein>
<feature type="domain" description="Reverse transcriptase Ty1/copia-type" evidence="3">
    <location>
        <begin position="299"/>
        <end position="403"/>
    </location>
</feature>
<sequence length="571" mass="66631">MRTSSLNNNRYFILFIDDFSRMACVNVLKVKSKFFGIFKMYKTLVEKQSGKHIKVLRSDCSKKYNFHKFERFCEDEGLSDNLLFHILHNKMTSLRGRIAQSWRWLAKYFFGLKQFTLLCPTKAVQDKTLIEAWSGQKSSANHIRVFGSICYINVPNEKRHKLGDKIVYGIFLGYSTQSKDYRVYNLQTKKLTISRDIEVDKNAIWNCKEEKVVKNNIFIPMQQPQEEAKEVLGDLCLFFPSPQQQEFSLESTPRRLRSLMDIYETCNMAMLEPECYEEASKKEVWVKAMEEEIKMIEKNNTWEIIDCPHGKYIIGVKYIYKTKFNPDGTIQTHKARLVAKVYSLQPRVDYNETFAPVTLLNTIKALIAFIAQKGWSIYQLDIKSAFLCGVLEEKIYVDQPQALTAKAIKANFSSKLLEHVKRSKGKPILYIKTQGQCDTLIVSLYVRQQKKGIFISQKKYTKALLKKFKIMIATPLVTNKKLQKYVAVVESTNNKSVIAMMKNPIHHQRTKHVAIKYHFIREVEATKEIQLDYCLTKEQIANIVMKALARVKFEQFRTMLRVIKICIKEEC</sequence>
<accession>A0A371FRF2</accession>
<proteinExistence type="predicted"/>
<dbReference type="InterPro" id="IPR039537">
    <property type="entry name" value="Retrotran_Ty1/copia-like"/>
</dbReference>
<dbReference type="Gene3D" id="3.30.420.10">
    <property type="entry name" value="Ribonuclease H-like superfamily/Ribonuclease H"/>
    <property type="match status" value="1"/>
</dbReference>
<feature type="non-terminal residue" evidence="5">
    <location>
        <position position="1"/>
    </location>
</feature>
<evidence type="ECO:0000259" key="4">
    <source>
        <dbReference type="Pfam" id="PF25597"/>
    </source>
</evidence>
<dbReference type="InterPro" id="IPR012337">
    <property type="entry name" value="RNaseH-like_sf"/>
</dbReference>
<dbReference type="PANTHER" id="PTHR42648:SF18">
    <property type="entry name" value="RETROTRANSPOSON, UNCLASSIFIED-LIKE PROTEIN"/>
    <property type="match status" value="1"/>
</dbReference>
<name>A0A371FRF2_MUCPR</name>
<evidence type="ECO:0000313" key="5">
    <source>
        <dbReference type="EMBL" id="RDX80760.1"/>
    </source>
</evidence>
<reference evidence="5" key="1">
    <citation type="submission" date="2018-05" db="EMBL/GenBank/DDBJ databases">
        <title>Draft genome of Mucuna pruriens seed.</title>
        <authorList>
            <person name="Nnadi N.E."/>
            <person name="Vos R."/>
            <person name="Hasami M.H."/>
            <person name="Devisetty U.K."/>
            <person name="Aguiy J.C."/>
        </authorList>
    </citation>
    <scope>NUCLEOTIDE SEQUENCE [LARGE SCALE GENOMIC DNA]</scope>
    <source>
        <strain evidence="5">JCA_2017</strain>
    </source>
</reference>
<dbReference type="InterPro" id="IPR057670">
    <property type="entry name" value="SH3_retrovirus"/>
</dbReference>
<organism evidence="5 6">
    <name type="scientific">Mucuna pruriens</name>
    <name type="common">Velvet bean</name>
    <name type="synonym">Dolichos pruriens</name>
    <dbReference type="NCBI Taxonomy" id="157652"/>
    <lineage>
        <taxon>Eukaryota</taxon>
        <taxon>Viridiplantae</taxon>
        <taxon>Streptophyta</taxon>
        <taxon>Embryophyta</taxon>
        <taxon>Tracheophyta</taxon>
        <taxon>Spermatophyta</taxon>
        <taxon>Magnoliopsida</taxon>
        <taxon>eudicotyledons</taxon>
        <taxon>Gunneridae</taxon>
        <taxon>Pentapetalae</taxon>
        <taxon>rosids</taxon>
        <taxon>fabids</taxon>
        <taxon>Fabales</taxon>
        <taxon>Fabaceae</taxon>
        <taxon>Papilionoideae</taxon>
        <taxon>50 kb inversion clade</taxon>
        <taxon>NPAAA clade</taxon>
        <taxon>indigoferoid/millettioid clade</taxon>
        <taxon>Phaseoleae</taxon>
        <taxon>Mucuna</taxon>
    </lineage>
</organism>
<dbReference type="AlphaFoldDB" id="A0A371FRF2"/>
<dbReference type="Proteomes" id="UP000257109">
    <property type="component" value="Unassembled WGS sequence"/>
</dbReference>
<dbReference type="SUPFAM" id="SSF53098">
    <property type="entry name" value="Ribonuclease H-like"/>
    <property type="match status" value="1"/>
</dbReference>
<evidence type="ECO:0000259" key="3">
    <source>
        <dbReference type="Pfam" id="PF07727"/>
    </source>
</evidence>
<dbReference type="GO" id="GO:0003676">
    <property type="term" value="F:nucleic acid binding"/>
    <property type="evidence" value="ECO:0007669"/>
    <property type="project" value="InterPro"/>
</dbReference>
<dbReference type="PANTHER" id="PTHR42648">
    <property type="entry name" value="TRANSPOSASE, PUTATIVE-RELATED"/>
    <property type="match status" value="1"/>
</dbReference>
<dbReference type="Pfam" id="PF07727">
    <property type="entry name" value="RVT_2"/>
    <property type="match status" value="1"/>
</dbReference>
<dbReference type="GO" id="GO:0016787">
    <property type="term" value="F:hydrolase activity"/>
    <property type="evidence" value="ECO:0007669"/>
    <property type="project" value="UniProtKB-KW"/>
</dbReference>
<evidence type="ECO:0000313" key="6">
    <source>
        <dbReference type="Proteomes" id="UP000257109"/>
    </source>
</evidence>
<dbReference type="EMBL" id="QJKJ01008117">
    <property type="protein sequence ID" value="RDX80760.1"/>
    <property type="molecule type" value="Genomic_DNA"/>
</dbReference>
<evidence type="ECO:0000256" key="2">
    <source>
        <dbReference type="ARBA" id="ARBA00022801"/>
    </source>
</evidence>
<feature type="domain" description="Retroviral polymerase SH3-like" evidence="4">
    <location>
        <begin position="148"/>
        <end position="210"/>
    </location>
</feature>
<dbReference type="GO" id="GO:0046872">
    <property type="term" value="F:metal ion binding"/>
    <property type="evidence" value="ECO:0007669"/>
    <property type="project" value="UniProtKB-KW"/>
</dbReference>
<dbReference type="STRING" id="157652.A0A371FRF2"/>
<dbReference type="CDD" id="cd09272">
    <property type="entry name" value="RNase_HI_RT_Ty1"/>
    <property type="match status" value="1"/>
</dbReference>
<keyword evidence="2" id="KW-0378">Hydrolase</keyword>
<evidence type="ECO:0000256" key="1">
    <source>
        <dbReference type="ARBA" id="ARBA00022723"/>
    </source>
</evidence>
<keyword evidence="1" id="KW-0479">Metal-binding</keyword>
<dbReference type="Pfam" id="PF25597">
    <property type="entry name" value="SH3_retrovirus"/>
    <property type="match status" value="1"/>
</dbReference>
<dbReference type="InterPro" id="IPR036397">
    <property type="entry name" value="RNaseH_sf"/>
</dbReference>
<dbReference type="InterPro" id="IPR013103">
    <property type="entry name" value="RVT_2"/>
</dbReference>
<gene>
    <name evidence="5" type="ORF">CR513_38653</name>
</gene>